<dbReference type="InterPro" id="IPR036388">
    <property type="entry name" value="WH-like_DNA-bd_sf"/>
</dbReference>
<dbReference type="GO" id="GO:0006355">
    <property type="term" value="P:regulation of DNA-templated transcription"/>
    <property type="evidence" value="ECO:0007669"/>
    <property type="project" value="InterPro"/>
</dbReference>
<dbReference type="PROSITE" id="PS50110">
    <property type="entry name" value="RESPONSE_REGULATORY"/>
    <property type="match status" value="1"/>
</dbReference>
<evidence type="ECO:0000259" key="9">
    <source>
        <dbReference type="PROSITE" id="PS51755"/>
    </source>
</evidence>
<dbReference type="Pfam" id="PF00486">
    <property type="entry name" value="Trans_reg_C"/>
    <property type="match status" value="1"/>
</dbReference>
<dbReference type="PANTHER" id="PTHR48111">
    <property type="entry name" value="REGULATOR OF RPOS"/>
    <property type="match status" value="1"/>
</dbReference>
<keyword evidence="2" id="KW-0902">Two-component regulatory system</keyword>
<dbReference type="EMBL" id="JAGKSB010000007">
    <property type="protein sequence ID" value="MBP3943388.1"/>
    <property type="molecule type" value="Genomic_DNA"/>
</dbReference>
<dbReference type="SMART" id="SM00448">
    <property type="entry name" value="REC"/>
    <property type="match status" value="1"/>
</dbReference>
<dbReference type="Gene3D" id="1.10.10.10">
    <property type="entry name" value="Winged helix-like DNA-binding domain superfamily/Winged helix DNA-binding domain"/>
    <property type="match status" value="1"/>
</dbReference>
<evidence type="ECO:0000313" key="10">
    <source>
        <dbReference type="EMBL" id="MBP3943388.1"/>
    </source>
</evidence>
<evidence type="ECO:0000259" key="8">
    <source>
        <dbReference type="PROSITE" id="PS50110"/>
    </source>
</evidence>
<evidence type="ECO:0000256" key="4">
    <source>
        <dbReference type="ARBA" id="ARBA00023125"/>
    </source>
</evidence>
<dbReference type="SUPFAM" id="SSF52172">
    <property type="entry name" value="CheY-like"/>
    <property type="match status" value="1"/>
</dbReference>
<evidence type="ECO:0000256" key="5">
    <source>
        <dbReference type="ARBA" id="ARBA00023163"/>
    </source>
</evidence>
<dbReference type="GO" id="GO:0032993">
    <property type="term" value="C:protein-DNA complex"/>
    <property type="evidence" value="ECO:0007669"/>
    <property type="project" value="TreeGrafter"/>
</dbReference>
<dbReference type="InterPro" id="IPR039420">
    <property type="entry name" value="WalR-like"/>
</dbReference>
<dbReference type="GO" id="GO:0000976">
    <property type="term" value="F:transcription cis-regulatory region binding"/>
    <property type="evidence" value="ECO:0007669"/>
    <property type="project" value="TreeGrafter"/>
</dbReference>
<keyword evidence="1 6" id="KW-0597">Phosphoprotein</keyword>
<comment type="caution">
    <text evidence="10">The sequence shown here is derived from an EMBL/GenBank/DDBJ whole genome shotgun (WGS) entry which is preliminary data.</text>
</comment>
<evidence type="ECO:0000256" key="2">
    <source>
        <dbReference type="ARBA" id="ARBA00023012"/>
    </source>
</evidence>
<feature type="domain" description="OmpR/PhoB-type" evidence="9">
    <location>
        <begin position="126"/>
        <end position="223"/>
    </location>
</feature>
<dbReference type="GO" id="GO:0000156">
    <property type="term" value="F:phosphorelay response regulator activity"/>
    <property type="evidence" value="ECO:0007669"/>
    <property type="project" value="TreeGrafter"/>
</dbReference>
<evidence type="ECO:0000256" key="1">
    <source>
        <dbReference type="ARBA" id="ARBA00022553"/>
    </source>
</evidence>
<evidence type="ECO:0000256" key="3">
    <source>
        <dbReference type="ARBA" id="ARBA00023015"/>
    </source>
</evidence>
<dbReference type="InterPro" id="IPR011006">
    <property type="entry name" value="CheY-like_superfamily"/>
</dbReference>
<reference evidence="10" key="1">
    <citation type="submission" date="2021-03" db="EMBL/GenBank/DDBJ databases">
        <authorList>
            <person name="Lu T."/>
            <person name="Wang Q."/>
            <person name="Han X."/>
        </authorList>
    </citation>
    <scope>NUCLEOTIDE SEQUENCE</scope>
    <source>
        <strain evidence="10">WQ 2009</strain>
    </source>
</reference>
<accession>A0A8T4HDG4</accession>
<keyword evidence="5" id="KW-0804">Transcription</keyword>
<dbReference type="InterPro" id="IPR001789">
    <property type="entry name" value="Sig_transdc_resp-reg_receiver"/>
</dbReference>
<feature type="DNA-binding region" description="OmpR/PhoB-type" evidence="7">
    <location>
        <begin position="126"/>
        <end position="223"/>
    </location>
</feature>
<feature type="domain" description="Response regulatory" evidence="8">
    <location>
        <begin position="3"/>
        <end position="117"/>
    </location>
</feature>
<dbReference type="AlphaFoldDB" id="A0A8T4HDG4"/>
<dbReference type="InterPro" id="IPR001867">
    <property type="entry name" value="OmpR/PhoB-type_DNA-bd"/>
</dbReference>
<dbReference type="Pfam" id="PF00072">
    <property type="entry name" value="Response_reg"/>
    <property type="match status" value="1"/>
</dbReference>
<dbReference type="Gene3D" id="3.40.50.2300">
    <property type="match status" value="1"/>
</dbReference>
<dbReference type="FunFam" id="3.40.50.2300:FF:000001">
    <property type="entry name" value="DNA-binding response regulator PhoB"/>
    <property type="match status" value="1"/>
</dbReference>
<dbReference type="CDD" id="cd17574">
    <property type="entry name" value="REC_OmpR"/>
    <property type="match status" value="1"/>
</dbReference>
<keyword evidence="4 7" id="KW-0238">DNA-binding</keyword>
<dbReference type="SMART" id="SM00862">
    <property type="entry name" value="Trans_reg_C"/>
    <property type="match status" value="1"/>
</dbReference>
<evidence type="ECO:0000313" key="11">
    <source>
        <dbReference type="Proteomes" id="UP000679691"/>
    </source>
</evidence>
<gene>
    <name evidence="10" type="ORF">J5U18_07410</name>
</gene>
<protein>
    <submittedName>
        <fullName evidence="10">Response regulator transcription factor</fullName>
    </submittedName>
</protein>
<keyword evidence="3" id="KW-0805">Transcription regulation</keyword>
<evidence type="ECO:0000256" key="7">
    <source>
        <dbReference type="PROSITE-ProRule" id="PRU01091"/>
    </source>
</evidence>
<dbReference type="CDD" id="cd00383">
    <property type="entry name" value="trans_reg_C"/>
    <property type="match status" value="1"/>
</dbReference>
<dbReference type="PROSITE" id="PS51755">
    <property type="entry name" value="OMPR_PHOB"/>
    <property type="match status" value="1"/>
</dbReference>
<dbReference type="Gene3D" id="6.10.250.690">
    <property type="match status" value="1"/>
</dbReference>
<dbReference type="PANTHER" id="PTHR48111:SF40">
    <property type="entry name" value="PHOSPHATE REGULON TRANSCRIPTIONAL REGULATORY PROTEIN PHOB"/>
    <property type="match status" value="1"/>
</dbReference>
<name>A0A8T4HDG4_9SPHI</name>
<dbReference type="RefSeq" id="WP_353546882.1">
    <property type="nucleotide sequence ID" value="NZ_JAGKSB010000007.1"/>
</dbReference>
<feature type="modified residue" description="4-aspartylphosphate" evidence="6">
    <location>
        <position position="52"/>
    </location>
</feature>
<keyword evidence="11" id="KW-1185">Reference proteome</keyword>
<evidence type="ECO:0000256" key="6">
    <source>
        <dbReference type="PROSITE-ProRule" id="PRU00169"/>
    </source>
</evidence>
<organism evidence="10 11">
    <name type="scientific">Rhinopithecimicrobium faecis</name>
    <dbReference type="NCBI Taxonomy" id="2820698"/>
    <lineage>
        <taxon>Bacteria</taxon>
        <taxon>Pseudomonadati</taxon>
        <taxon>Bacteroidota</taxon>
        <taxon>Sphingobacteriia</taxon>
        <taxon>Sphingobacteriales</taxon>
        <taxon>Sphingobacteriaceae</taxon>
        <taxon>Rhinopithecimicrobium</taxon>
    </lineage>
</organism>
<sequence length="224" mass="25994">MINILYVEDEASLALIIADSLEANNYRVTHQTNGQQALESFQTQKPDLVLIDVMMPVMDGFTLARKIRALDSQVPLIFLTARTQTEDVVKGFHLGANDYLKKPFSIEELIVRIESLLKNNPKRLSSQRLLIGDYVLDGQKFTLSYHDESVKLSFRESELLRKLYTQKEQVVPREEIIKAYWSDDHYFTGRSLDVFISRLRKYLNKDARLKIINIRGIGYMFTEN</sequence>
<dbReference type="GO" id="GO:0005829">
    <property type="term" value="C:cytosol"/>
    <property type="evidence" value="ECO:0007669"/>
    <property type="project" value="TreeGrafter"/>
</dbReference>
<proteinExistence type="predicted"/>
<dbReference type="Proteomes" id="UP000679691">
    <property type="component" value="Unassembled WGS sequence"/>
</dbReference>